<keyword evidence="3 9" id="KW-0418">Kinase</keyword>
<dbReference type="EMBL" id="AEIJ01000342">
    <property type="status" value="NOT_ANNOTATED_CDS"/>
    <property type="molecule type" value="Genomic_DNA"/>
</dbReference>
<dbReference type="SMART" id="SM00220">
    <property type="entry name" value="S_TKc"/>
    <property type="match status" value="1"/>
</dbReference>
<evidence type="ECO:0000259" key="8">
    <source>
        <dbReference type="PROSITE" id="PS50011"/>
    </source>
</evidence>
<dbReference type="SUPFAM" id="SSF56112">
    <property type="entry name" value="Protein kinase-like (PK-like)"/>
    <property type="match status" value="1"/>
</dbReference>
<evidence type="ECO:0000256" key="6">
    <source>
        <dbReference type="PROSITE-ProRule" id="PRU10141"/>
    </source>
</evidence>
<sequence>MADAMSPQASPHQHLLRPRRPLQRSPFGVNVAPRSSSPVRQTVGVGSQDFAKLCSESYDPAPQPTRDSTQNPQHANPLVTFSPIGRGRERGRGRSSASSPRLDNESKLQTDDAYNSAIARLDLVGDGGDQSRPTTPATVADDNIASSPREKVAAMRRLTSTITNAFSPKVPRANTAPAKGFHFSDMNQELGAIESDPRVSSSAPRMPTRRTTSRKLAENASRSAESDVDSEQALRLAIKSSWTPSRRDASGSGSAASGLGQPFSALTETRRRKSAEMEEEDREPYSPVPARRRDGQIRAPSLVHAHTVRPSRSLAFHASPLKSPKQELNSSAVPRGTFMQTLVPSTSRNINFNPQRGATRSSSKNGEDFDFLASPPPYKRLSVDRLEMSPPRQPDLELFGNHGYVSAKSPPPTQPRRATRTKSFSRATVPSFSLDGIPSSRSHPSPTSGELSSTAAFASSSTTPRTRSEEAPKPVVGRSRASSFTTALDTLMEGGPAPVRFASSSSSSSCNMDVEMEESVRKQEKDAVLLFGGRALSDPHSMNYRSKSSTTPLHTLLSGSPLRDAQRGWSMPDFSVTGHSSAEASSLPKAKTSSSLSSRLHPRNQPGIPFPLSSMASMDSLHFPATHPTSSQSPFAPASASDFLTSHDGPVGSRKRNANGALLVGPGFLASAGTSNLSAESPIVAQDSLHWDACDEETDHMTDEDLDPMSLCWDGTRSPPPPPLTDGTTSASSSLSTALSSHAEGPDHVVIAHLEGPRASTSTRSLDSSTGGIHPAKLSSLDTSFFTPQNYKNARPSQAAFMSTGLVSKKHSRPCGNSLGGPPMLDFHASATGENASPPSAAPLVESFSSTSLSAFGVPVAAVAAPNAIPSRLSMPDTPMKRSVGLSHALNASDLASPLPAHATPPGFLVDLVDSSSPPSASSPLVGPTESTDSLSPWRPGGLSQDTRSRSTSPRSQCSLDSDGGAGGNDASPTALAAVAKARSSSKLGSASRNLLTMPAIFRRRSSGQLGPLNTKREISNLNYSSAGSSRTPTIVSPNLEPMTPTRSAGAQWWDAKAQLLDTPSGSNRFVEQPNLGQPVSAMKRSPPTHSIAAAQGRQSFPLSELERHRFDKTHARPVTFGRSHGKLRQSSSATDSLDARDDQQSNYFETNFVVTRALGTGAFSDAYEVVDRSRQDGVYAVKRTKQPFGGPRDRIRRLEEVDILRSLSNEAQRSPRLISLVDAWEQSGRLFIQTEVCPSGNLEVFLDTYGHDHEHLEEARVWKIMAEIAAGIGHLHSRHIIHLDIKPANIFITDLGHLKIGDFGLATRWPRTDPASVFKGAALRKVSGSTPSAGFPEYSWALDQGERRVRAKSNGDAPEDLEREGDREYIAPEILSGRYGKAADMFSLGLVVLEAAANVALPDNGPEWHRLRSNDLSGVELAHLSMPLIEILQGLLQRTPEKRVDVIRLNRQGVMHALQNGTFECQPALVEERETFLEDLFATIVAREVEAPIDHEEEEESGMVVD</sequence>
<dbReference type="Gene3D" id="3.30.200.20">
    <property type="entry name" value="Phosphorylase Kinase, domain 1"/>
    <property type="match status" value="1"/>
</dbReference>
<feature type="region of interest" description="Disordered" evidence="7">
    <location>
        <begin position="1"/>
        <end position="110"/>
    </location>
</feature>
<dbReference type="InParanoid" id="U5H8E3"/>
<feature type="domain" description="Protein kinase" evidence="8">
    <location>
        <begin position="1153"/>
        <end position="1460"/>
    </location>
</feature>
<dbReference type="HOGENOM" id="CLU_248379_0_0_1"/>
<evidence type="ECO:0000256" key="7">
    <source>
        <dbReference type="SAM" id="MobiDB-lite"/>
    </source>
</evidence>
<dbReference type="InterPro" id="IPR000719">
    <property type="entry name" value="Prot_kinase_dom"/>
</dbReference>
<dbReference type="GO" id="GO:0004713">
    <property type="term" value="F:protein tyrosine kinase activity"/>
    <property type="evidence" value="ECO:0007669"/>
    <property type="project" value="TreeGrafter"/>
</dbReference>
<dbReference type="PANTHER" id="PTHR11042">
    <property type="entry name" value="EUKARYOTIC TRANSLATION INITIATION FACTOR 2-ALPHA KINASE EIF2-ALPHA KINASE -RELATED"/>
    <property type="match status" value="1"/>
</dbReference>
<feature type="binding site" evidence="6">
    <location>
        <position position="1183"/>
    </location>
    <ligand>
        <name>ATP</name>
        <dbReference type="ChEBI" id="CHEBI:30616"/>
    </ligand>
</feature>
<dbReference type="Proteomes" id="UP000017200">
    <property type="component" value="Unassembled WGS sequence"/>
</dbReference>
<dbReference type="GO" id="GO:0005634">
    <property type="term" value="C:nucleus"/>
    <property type="evidence" value="ECO:0007669"/>
    <property type="project" value="TreeGrafter"/>
</dbReference>
<protein>
    <submittedName>
        <fullName evidence="9">WEE protein kinase</fullName>
    </submittedName>
</protein>
<dbReference type="InterPro" id="IPR050339">
    <property type="entry name" value="CC_SR_Kinase"/>
</dbReference>
<dbReference type="PROSITE" id="PS00108">
    <property type="entry name" value="PROTEIN_KINASE_ST"/>
    <property type="match status" value="1"/>
</dbReference>
<reference evidence="10" key="4">
    <citation type="submission" date="2015-06" db="UniProtKB">
        <authorList>
            <consortium name="EnsemblFungi"/>
        </authorList>
    </citation>
    <scope>IDENTIFICATION</scope>
</reference>
<dbReference type="GO" id="GO:0005737">
    <property type="term" value="C:cytoplasm"/>
    <property type="evidence" value="ECO:0007669"/>
    <property type="project" value="TreeGrafter"/>
</dbReference>
<feature type="region of interest" description="Disordered" evidence="7">
    <location>
        <begin position="389"/>
        <end position="481"/>
    </location>
</feature>
<feature type="compositionally biased region" description="Low complexity" evidence="7">
    <location>
        <begin position="910"/>
        <end position="926"/>
    </location>
</feature>
<feature type="region of interest" description="Disordered" evidence="7">
    <location>
        <begin position="124"/>
        <end position="150"/>
    </location>
</feature>
<feature type="region of interest" description="Disordered" evidence="7">
    <location>
        <begin position="1116"/>
        <end position="1142"/>
    </location>
</feature>
<dbReference type="OrthoDB" id="5337378at2759"/>
<dbReference type="InterPro" id="IPR008271">
    <property type="entry name" value="Ser/Thr_kinase_AS"/>
</dbReference>
<dbReference type="OMA" id="TPQNYKN"/>
<reference evidence="9" key="2">
    <citation type="submission" date="2010-11" db="EMBL/GenBank/DDBJ databases">
        <authorList>
            <consortium name="The Broad Institute Genome Sequencing Platform"/>
            <person name="Earl A."/>
            <person name="Ward D."/>
            <person name="Feldgarden M."/>
            <person name="Gevers D."/>
            <person name="Butler R."/>
            <person name="Young S.K."/>
            <person name="Zeng Q."/>
            <person name="Gargeya S."/>
            <person name="Fitzgerald M."/>
            <person name="Haas B."/>
            <person name="Abouelleil A."/>
            <person name="Alvarado L."/>
            <person name="Arachchi H.M."/>
            <person name="Berlin A."/>
            <person name="Brown A."/>
            <person name="Chapman S.B."/>
            <person name="Chen Z."/>
            <person name="Dunbar C."/>
            <person name="Freedman E."/>
            <person name="Gearin G."/>
            <person name="Gellesch M."/>
            <person name="Goldberg J."/>
            <person name="Griggs A."/>
            <person name="Gujja S."/>
            <person name="Heilman E."/>
            <person name="Heiman D."/>
            <person name="Howarth C."/>
            <person name="Larson L."/>
            <person name="Lui A."/>
            <person name="MacDonald P.J.P."/>
            <person name="Mehta T."/>
            <person name="Montmayeur A."/>
            <person name="Murphy C."/>
            <person name="Neiman D."/>
            <person name="Pearson M."/>
            <person name="Priest M."/>
            <person name="Roberts A."/>
            <person name="Saif S."/>
            <person name="Shea T."/>
            <person name="Shenoy N."/>
            <person name="Sisk P."/>
            <person name="Stolte C."/>
            <person name="Sykes S."/>
            <person name="White J."/>
            <person name="Yandava C."/>
            <person name="Wortman J."/>
            <person name="Nusbaum C."/>
            <person name="Birren B."/>
        </authorList>
    </citation>
    <scope>NUCLEOTIDE SEQUENCE</scope>
    <source>
        <strain evidence="9">P1A1 Lamole</strain>
    </source>
</reference>
<feature type="region of interest" description="Disordered" evidence="7">
    <location>
        <begin position="808"/>
        <end position="841"/>
    </location>
</feature>
<dbReference type="EnsemblFungi" id="MVLG_03504T0">
    <property type="protein sequence ID" value="MVLG_03504T0"/>
    <property type="gene ID" value="MVLG_03504"/>
</dbReference>
<dbReference type="InterPro" id="IPR017441">
    <property type="entry name" value="Protein_kinase_ATP_BS"/>
</dbReference>
<keyword evidence="4 6" id="KW-0067">ATP-binding</keyword>
<evidence type="ECO:0000313" key="9">
    <source>
        <dbReference type="EMBL" id="KDE06085.1"/>
    </source>
</evidence>
<keyword evidence="1" id="KW-0808">Transferase</keyword>
<feature type="region of interest" description="Disordered" evidence="7">
    <location>
        <begin position="192"/>
        <end position="295"/>
    </location>
</feature>
<feature type="compositionally biased region" description="Polar residues" evidence="7">
    <location>
        <begin position="439"/>
        <end position="451"/>
    </location>
</feature>
<name>U5H8E3_USTV1</name>
<feature type="region of interest" description="Disordered" evidence="7">
    <location>
        <begin position="347"/>
        <end position="377"/>
    </location>
</feature>
<reference evidence="11" key="1">
    <citation type="submission" date="2010-11" db="EMBL/GenBank/DDBJ databases">
        <title>The genome sequence of Microbotryum violaceum strain p1A1 Lamole.</title>
        <authorList>
            <person name="Cuomo C."/>
            <person name="Perlin M."/>
            <person name="Young S.K."/>
            <person name="Zeng Q."/>
            <person name="Gargeya S."/>
            <person name="Alvarado L."/>
            <person name="Berlin A."/>
            <person name="Chapman S.B."/>
            <person name="Chen Z."/>
            <person name="Freedman E."/>
            <person name="Gellesch M."/>
            <person name="Goldberg J."/>
            <person name="Griggs A."/>
            <person name="Gujja S."/>
            <person name="Heilman E."/>
            <person name="Heiman D."/>
            <person name="Howarth C."/>
            <person name="Mehta T."/>
            <person name="Neiman D."/>
            <person name="Pearson M."/>
            <person name="Roberts A."/>
            <person name="Saif S."/>
            <person name="Shea T."/>
            <person name="Shenoy N."/>
            <person name="Sisk P."/>
            <person name="Stolte C."/>
            <person name="Sykes S."/>
            <person name="White J."/>
            <person name="Yandava C."/>
            <person name="Haas B."/>
            <person name="Nusbaum C."/>
            <person name="Birren B."/>
        </authorList>
    </citation>
    <scope>NUCLEOTIDE SEQUENCE [LARGE SCALE GENOMIC DNA]</scope>
    <source>
        <strain evidence="11">p1A1 Lamole</strain>
    </source>
</reference>
<reference evidence="9 11" key="3">
    <citation type="journal article" date="2015" name="BMC Genomics">
        <title>Sex and parasites: genomic and transcriptomic analysis of Microbotryum lychnidis-dioicae, the biotrophic and plant-castrating anther smut fungus.</title>
        <authorList>
            <person name="Perlin M.H."/>
            <person name="Amselem J."/>
            <person name="Fontanillas E."/>
            <person name="Toh S.S."/>
            <person name="Chen Z."/>
            <person name="Goldberg J."/>
            <person name="Duplessis S."/>
            <person name="Henrissat B."/>
            <person name="Young S."/>
            <person name="Zeng Q."/>
            <person name="Aguileta G."/>
            <person name="Petit E."/>
            <person name="Badouin H."/>
            <person name="Andrews J."/>
            <person name="Razeeq D."/>
            <person name="Gabaldon T."/>
            <person name="Quesneville H."/>
            <person name="Giraud T."/>
            <person name="Hood M.E."/>
            <person name="Schultz D.J."/>
            <person name="Cuomo C.A."/>
        </authorList>
    </citation>
    <scope>NUCLEOTIDE SEQUENCE [LARGE SCALE GENOMIC DNA]</scope>
    <source>
        <strain evidence="11">p1A1 Lamole</strain>
        <strain evidence="9">P1A1 Lamole</strain>
    </source>
</reference>
<feature type="region of interest" description="Disordered" evidence="7">
    <location>
        <begin position="539"/>
        <end position="613"/>
    </location>
</feature>
<comment type="similarity">
    <text evidence="5">Belongs to the protein kinase superfamily. Ser/Thr protein kinase family. GCN2 subfamily.</text>
</comment>
<dbReference type="Gene3D" id="1.10.510.10">
    <property type="entry name" value="Transferase(Phosphotransferase) domain 1"/>
    <property type="match status" value="1"/>
</dbReference>
<feature type="compositionally biased region" description="Polar residues" evidence="7">
    <location>
        <begin position="65"/>
        <end position="74"/>
    </location>
</feature>
<evidence type="ECO:0000256" key="5">
    <source>
        <dbReference type="ARBA" id="ARBA00037982"/>
    </source>
</evidence>
<dbReference type="PROSITE" id="PS50011">
    <property type="entry name" value="PROTEIN_KINASE_DOM"/>
    <property type="match status" value="1"/>
</dbReference>
<feature type="compositionally biased region" description="Polar residues" evidence="7">
    <location>
        <begin position="422"/>
        <end position="431"/>
    </location>
</feature>
<dbReference type="EMBL" id="GL541676">
    <property type="protein sequence ID" value="KDE06085.1"/>
    <property type="molecule type" value="Genomic_DNA"/>
</dbReference>
<dbReference type="GO" id="GO:0110031">
    <property type="term" value="P:negative regulation of G2/MI transition of meiotic cell cycle"/>
    <property type="evidence" value="ECO:0007669"/>
    <property type="project" value="TreeGrafter"/>
</dbReference>
<gene>
    <name evidence="9" type="ORF">MVLG_03504</name>
</gene>
<organism evidence="9">
    <name type="scientific">Microbotryum lychnidis-dioicae (strain p1A1 Lamole / MvSl-1064)</name>
    <name type="common">Anther smut fungus</name>
    <dbReference type="NCBI Taxonomy" id="683840"/>
    <lineage>
        <taxon>Eukaryota</taxon>
        <taxon>Fungi</taxon>
        <taxon>Dikarya</taxon>
        <taxon>Basidiomycota</taxon>
        <taxon>Pucciniomycotina</taxon>
        <taxon>Microbotryomycetes</taxon>
        <taxon>Microbotryales</taxon>
        <taxon>Microbotryaceae</taxon>
        <taxon>Microbotryum</taxon>
    </lineage>
</organism>
<evidence type="ECO:0000256" key="3">
    <source>
        <dbReference type="ARBA" id="ARBA00022777"/>
    </source>
</evidence>
<evidence type="ECO:0000256" key="1">
    <source>
        <dbReference type="ARBA" id="ARBA00022679"/>
    </source>
</evidence>
<feature type="region of interest" description="Disordered" evidence="7">
    <location>
        <begin position="700"/>
        <end position="743"/>
    </location>
</feature>
<feature type="compositionally biased region" description="Low complexity" evidence="7">
    <location>
        <begin position="728"/>
        <end position="741"/>
    </location>
</feature>
<evidence type="ECO:0000313" key="10">
    <source>
        <dbReference type="EnsemblFungi" id="MVLG_03504T0"/>
    </source>
</evidence>
<dbReference type="Pfam" id="PF00069">
    <property type="entry name" value="Pkinase"/>
    <property type="match status" value="1"/>
</dbReference>
<dbReference type="InterPro" id="IPR011009">
    <property type="entry name" value="Kinase-like_dom_sf"/>
</dbReference>
<feature type="compositionally biased region" description="Polar residues" evidence="7">
    <location>
        <begin position="944"/>
        <end position="960"/>
    </location>
</feature>
<evidence type="ECO:0000256" key="2">
    <source>
        <dbReference type="ARBA" id="ARBA00022741"/>
    </source>
</evidence>
<feature type="compositionally biased region" description="Polar residues" evidence="7">
    <location>
        <begin position="347"/>
        <end position="364"/>
    </location>
</feature>
<keyword evidence="11" id="KW-1185">Reference proteome</keyword>
<feature type="compositionally biased region" description="Polar residues" evidence="7">
    <location>
        <begin position="543"/>
        <end position="553"/>
    </location>
</feature>
<proteinExistence type="inferred from homology"/>
<feature type="compositionally biased region" description="Low complexity" evidence="7">
    <location>
        <begin position="452"/>
        <end position="465"/>
    </location>
</feature>
<dbReference type="PANTHER" id="PTHR11042:SF190">
    <property type="entry name" value="MITOSIS INHIBITOR PROTEIN KINASE MIK1"/>
    <property type="match status" value="1"/>
</dbReference>
<evidence type="ECO:0000313" key="11">
    <source>
        <dbReference type="Proteomes" id="UP000017200"/>
    </source>
</evidence>
<evidence type="ECO:0000256" key="4">
    <source>
        <dbReference type="ARBA" id="ARBA00022840"/>
    </source>
</evidence>
<dbReference type="STRING" id="683840.U5H8E3"/>
<feature type="region of interest" description="Disordered" evidence="7">
    <location>
        <begin position="910"/>
        <end position="972"/>
    </location>
</feature>
<accession>U5H8E3</accession>
<keyword evidence="2 6" id="KW-0547">Nucleotide-binding</keyword>
<dbReference type="GO" id="GO:0005524">
    <property type="term" value="F:ATP binding"/>
    <property type="evidence" value="ECO:0007669"/>
    <property type="project" value="UniProtKB-UniRule"/>
</dbReference>
<dbReference type="PROSITE" id="PS00107">
    <property type="entry name" value="PROTEIN_KINASE_ATP"/>
    <property type="match status" value="1"/>
</dbReference>